<protein>
    <submittedName>
        <fullName evidence="1">Leucine-rich repeat protein</fullName>
    </submittedName>
</protein>
<dbReference type="Gene3D" id="3.80.10.10">
    <property type="entry name" value="Ribonuclease Inhibitor"/>
    <property type="match status" value="2"/>
</dbReference>
<keyword evidence="2" id="KW-1185">Reference proteome</keyword>
<reference evidence="1 2" key="1">
    <citation type="submission" date="2024-04" db="EMBL/GenBank/DDBJ databases">
        <title>Human intestinal bacterial collection.</title>
        <authorList>
            <person name="Pauvert C."/>
            <person name="Hitch T.C.A."/>
            <person name="Clavel T."/>
        </authorList>
    </citation>
    <scope>NUCLEOTIDE SEQUENCE [LARGE SCALE GENOMIC DNA]</scope>
    <source>
        <strain evidence="1 2">CLA-AA-H174</strain>
    </source>
</reference>
<evidence type="ECO:0000313" key="1">
    <source>
        <dbReference type="EMBL" id="MEQ2508561.1"/>
    </source>
</evidence>
<dbReference type="SUPFAM" id="SSF56112">
    <property type="entry name" value="Protein kinase-like (PK-like)"/>
    <property type="match status" value="1"/>
</dbReference>
<evidence type="ECO:0000313" key="2">
    <source>
        <dbReference type="Proteomes" id="UP001465717"/>
    </source>
</evidence>
<sequence>MDEQLKTAYKLAIQDPCANLDKLSHLTPVLAEDGEPYCIDGSKCVVFKMQDPESGKYYALKCFAEIPDSSEKLRYKLIADELVMVDSPYFVHMRFIEDEIQAEISYPEDRLPVLLMDWVDGETLVEYLAANYQYTFTMSILCYRFCKMAAWLHIQDFAHGDITPSHIMVRPDGTLTLIGYDGMFIPSMKGSLSSALLSSEFCHPKRKIDEFDEHIDDFSLISIALSLKAISLDPSLFDSYGSPEQLLFTKEDYCKPEQSKVIASLQQLMYDKEFCSLYSFFMLALVNGNLSLGSLKLFACENPRKLQVDVPELEQKHRSTSRPKVRYSDDGRKFFGCNYMRCRHYVINEGVRIICDKAFYGWDNLESIEIPSSVEVIGDFEFWRCRVLDKVIIPESVTTLIGNPFHGWNGKLECLSPNFIYEDDVLFNKDKSEIISFRNQEMDSYIIPESVTHIRKYAFYGAKHLAKLFIPDSVVTIGTHAFCGCESLTHLVIPSSVKSIGDGAFYGCSSLDSIFIPNGLINIGKYAFDRCHFPQKIREQLTARFGKIILG</sequence>
<dbReference type="Gene3D" id="1.10.510.10">
    <property type="entry name" value="Transferase(Phosphotransferase) domain 1"/>
    <property type="match status" value="1"/>
</dbReference>
<dbReference type="RefSeq" id="WP_349226290.1">
    <property type="nucleotide sequence ID" value="NZ_JBBNFG020000004.1"/>
</dbReference>
<dbReference type="SUPFAM" id="SSF52058">
    <property type="entry name" value="L domain-like"/>
    <property type="match status" value="1"/>
</dbReference>
<dbReference type="PANTHER" id="PTHR45661">
    <property type="entry name" value="SURFACE ANTIGEN"/>
    <property type="match status" value="1"/>
</dbReference>
<accession>A0ABV1FZJ3</accession>
<proteinExistence type="predicted"/>
<dbReference type="InterPro" id="IPR011009">
    <property type="entry name" value="Kinase-like_dom_sf"/>
</dbReference>
<organism evidence="1 2">
    <name type="scientific">Segatella sinensis</name>
    <dbReference type="NCBI Taxonomy" id="3085167"/>
    <lineage>
        <taxon>Bacteria</taxon>
        <taxon>Pseudomonadati</taxon>
        <taxon>Bacteroidota</taxon>
        <taxon>Bacteroidia</taxon>
        <taxon>Bacteroidales</taxon>
        <taxon>Prevotellaceae</taxon>
        <taxon>Segatella</taxon>
    </lineage>
</organism>
<name>A0ABV1FZJ3_9BACT</name>
<dbReference type="PANTHER" id="PTHR45661:SF3">
    <property type="entry name" value="IG-LIKE DOMAIN-CONTAINING PROTEIN"/>
    <property type="match status" value="1"/>
</dbReference>
<dbReference type="EMBL" id="JBBNGE010000032">
    <property type="protein sequence ID" value="MEQ2508561.1"/>
    <property type="molecule type" value="Genomic_DNA"/>
</dbReference>
<dbReference type="Pfam" id="PF13306">
    <property type="entry name" value="LRR_5"/>
    <property type="match status" value="2"/>
</dbReference>
<dbReference type="InterPro" id="IPR032675">
    <property type="entry name" value="LRR_dom_sf"/>
</dbReference>
<dbReference type="Proteomes" id="UP001465717">
    <property type="component" value="Unassembled WGS sequence"/>
</dbReference>
<comment type="caution">
    <text evidence="1">The sequence shown here is derived from an EMBL/GenBank/DDBJ whole genome shotgun (WGS) entry which is preliminary data.</text>
</comment>
<dbReference type="InterPro" id="IPR053139">
    <property type="entry name" value="Surface_bspA-like"/>
</dbReference>
<dbReference type="InterPro" id="IPR026906">
    <property type="entry name" value="LRR_5"/>
</dbReference>
<gene>
    <name evidence="1" type="ORF">AAAT87_09765</name>
</gene>